<feature type="transmembrane region" description="Helical" evidence="6">
    <location>
        <begin position="267"/>
        <end position="292"/>
    </location>
</feature>
<dbReference type="Gene3D" id="1.20.1250.20">
    <property type="entry name" value="MFS general substrate transporter like domains"/>
    <property type="match status" value="2"/>
</dbReference>
<feature type="transmembrane region" description="Helical" evidence="6">
    <location>
        <begin position="548"/>
        <end position="566"/>
    </location>
</feature>
<dbReference type="SUPFAM" id="SSF103473">
    <property type="entry name" value="MFS general substrate transporter"/>
    <property type="match status" value="2"/>
</dbReference>
<evidence type="ECO:0000313" key="8">
    <source>
        <dbReference type="Proteomes" id="UP001465668"/>
    </source>
</evidence>
<feature type="transmembrane region" description="Helical" evidence="6">
    <location>
        <begin position="131"/>
        <end position="148"/>
    </location>
</feature>
<evidence type="ECO:0000256" key="6">
    <source>
        <dbReference type="SAM" id="Phobius"/>
    </source>
</evidence>
<feature type="transmembrane region" description="Helical" evidence="6">
    <location>
        <begin position="342"/>
        <end position="362"/>
    </location>
</feature>
<dbReference type="Proteomes" id="UP001465668">
    <property type="component" value="Unassembled WGS sequence"/>
</dbReference>
<organism evidence="7 8">
    <name type="scientific">Seiridium cardinale</name>
    <dbReference type="NCBI Taxonomy" id="138064"/>
    <lineage>
        <taxon>Eukaryota</taxon>
        <taxon>Fungi</taxon>
        <taxon>Dikarya</taxon>
        <taxon>Ascomycota</taxon>
        <taxon>Pezizomycotina</taxon>
        <taxon>Sordariomycetes</taxon>
        <taxon>Xylariomycetidae</taxon>
        <taxon>Amphisphaeriales</taxon>
        <taxon>Sporocadaceae</taxon>
        <taxon>Seiridium</taxon>
    </lineage>
</organism>
<keyword evidence="4 6" id="KW-0472">Membrane</keyword>
<feature type="transmembrane region" description="Helical" evidence="6">
    <location>
        <begin position="62"/>
        <end position="80"/>
    </location>
</feature>
<comment type="caution">
    <text evidence="7">The sequence shown here is derived from an EMBL/GenBank/DDBJ whole genome shotgun (WGS) entry which is preliminary data.</text>
</comment>
<proteinExistence type="predicted"/>
<keyword evidence="2 6" id="KW-0812">Transmembrane</keyword>
<feature type="region of interest" description="Disordered" evidence="5">
    <location>
        <begin position="1"/>
        <end position="47"/>
    </location>
</feature>
<feature type="transmembrane region" description="Helical" evidence="6">
    <location>
        <begin position="100"/>
        <end position="119"/>
    </location>
</feature>
<accession>A0ABR2XI53</accession>
<feature type="transmembrane region" description="Helical" evidence="6">
    <location>
        <begin position="408"/>
        <end position="427"/>
    </location>
</feature>
<dbReference type="PANTHER" id="PTHR23501:SF107">
    <property type="entry name" value="TRANSPORTER, PUTATIVE (AFU_ORTHOLOGUE AFUA_7G04730)-RELATED"/>
    <property type="match status" value="1"/>
</dbReference>
<feature type="transmembrane region" description="Helical" evidence="6">
    <location>
        <begin position="304"/>
        <end position="322"/>
    </location>
</feature>
<keyword evidence="8" id="KW-1185">Reference proteome</keyword>
<evidence type="ECO:0000256" key="3">
    <source>
        <dbReference type="ARBA" id="ARBA00022989"/>
    </source>
</evidence>
<gene>
    <name evidence="7" type="ORF">SCAR479_09950</name>
</gene>
<dbReference type="Pfam" id="PF07690">
    <property type="entry name" value="MFS_1"/>
    <property type="match status" value="1"/>
</dbReference>
<name>A0ABR2XI53_9PEZI</name>
<evidence type="ECO:0000256" key="5">
    <source>
        <dbReference type="SAM" id="MobiDB-lite"/>
    </source>
</evidence>
<protein>
    <submittedName>
        <fullName evidence="7">Siderophore iron transporter mirB</fullName>
    </submittedName>
</protein>
<comment type="subcellular location">
    <subcellularLocation>
        <location evidence="1">Membrane</location>
        <topology evidence="1">Multi-pass membrane protein</topology>
    </subcellularLocation>
</comment>
<feature type="transmembrane region" description="Helical" evidence="6">
    <location>
        <begin position="187"/>
        <end position="207"/>
    </location>
</feature>
<evidence type="ECO:0000256" key="4">
    <source>
        <dbReference type="ARBA" id="ARBA00023136"/>
    </source>
</evidence>
<sequence length="586" mass="65262">MTRPASPELAAEPKRDADIGYNVTQMPGHDVQDSASDNQSDHENPEGVEQVEAITKLWSKKMLWITLALIWFLSFVVDMLSSVQDTLSPYITSYFSKHGLLANINIPSRIIGGVVLLPLSKIIDIRGRTEGFVGGIVLIVMGMVMKAACQNVETYVAAQVFYWVGKAALGFVLDVFVADITTLRNRIIMFTLNSTPVLATTFAGPEIAQLFYTYSNFRWAFGAWSIILVAFSVPVIGILYLQERKAKKVGIVRKRSGRTFMQSLKHYFLQFDVVGMILIAAGFILFLLPFSLVSYSKAGWESPHIIVMIILGLLCLGAFLAWEKYLTPVNFFPFEVLKDRTVMNAALTHALMFMTIFIWNAYYSSYLQVVHGLTLRDSNYVLNGLALTSYFIGPFVGLYIRYTGHVKYPALASIPVYLLGTALIAYFRTPSAHVGYVTMCQILIGFSSALLTDTSRLAVMAAVEHKNMALSLVIHSLFTSIGSAIGYAIAGGMWTNMLPYKLAEYLPEDVKSQAWTIFGDITLQMQYPIGHPIRDAVIEAYGDVGRKMVIVGSALTPLMIITVLLWRNIDVKVLEQEEKEKRGTVF</sequence>
<feature type="transmembrane region" description="Helical" evidence="6">
    <location>
        <begin position="433"/>
        <end position="451"/>
    </location>
</feature>
<reference evidence="7 8" key="1">
    <citation type="submission" date="2024-02" db="EMBL/GenBank/DDBJ databases">
        <title>First draft genome assembly of two strains of Seiridium cardinale.</title>
        <authorList>
            <person name="Emiliani G."/>
            <person name="Scali E."/>
        </authorList>
    </citation>
    <scope>NUCLEOTIDE SEQUENCE [LARGE SCALE GENOMIC DNA]</scope>
    <source>
        <strain evidence="7 8">BM-138-000479</strain>
    </source>
</reference>
<evidence type="ECO:0000313" key="7">
    <source>
        <dbReference type="EMBL" id="KAK9773417.1"/>
    </source>
</evidence>
<feature type="transmembrane region" description="Helical" evidence="6">
    <location>
        <begin position="472"/>
        <end position="494"/>
    </location>
</feature>
<feature type="transmembrane region" description="Helical" evidence="6">
    <location>
        <begin position="382"/>
        <end position="401"/>
    </location>
</feature>
<dbReference type="InterPro" id="IPR036259">
    <property type="entry name" value="MFS_trans_sf"/>
</dbReference>
<feature type="transmembrane region" description="Helical" evidence="6">
    <location>
        <begin position="160"/>
        <end position="180"/>
    </location>
</feature>
<feature type="transmembrane region" description="Helical" evidence="6">
    <location>
        <begin position="219"/>
        <end position="241"/>
    </location>
</feature>
<keyword evidence="3 6" id="KW-1133">Transmembrane helix</keyword>
<dbReference type="PANTHER" id="PTHR23501">
    <property type="entry name" value="MAJOR FACILITATOR SUPERFAMILY"/>
    <property type="match status" value="1"/>
</dbReference>
<evidence type="ECO:0000256" key="1">
    <source>
        <dbReference type="ARBA" id="ARBA00004141"/>
    </source>
</evidence>
<dbReference type="EMBL" id="JARVKM010000051">
    <property type="protein sequence ID" value="KAK9773417.1"/>
    <property type="molecule type" value="Genomic_DNA"/>
</dbReference>
<dbReference type="InterPro" id="IPR011701">
    <property type="entry name" value="MFS"/>
</dbReference>
<evidence type="ECO:0000256" key="2">
    <source>
        <dbReference type="ARBA" id="ARBA00022692"/>
    </source>
</evidence>